<dbReference type="SUPFAM" id="SSF110857">
    <property type="entry name" value="Gamma-glutamyl cyclotransferase-like"/>
    <property type="match status" value="1"/>
</dbReference>
<dbReference type="EMBL" id="BAAALT010000295">
    <property type="protein sequence ID" value="GAA1835992.1"/>
    <property type="molecule type" value="Genomic_DNA"/>
</dbReference>
<evidence type="ECO:0000313" key="2">
    <source>
        <dbReference type="EMBL" id="GAA1835992.1"/>
    </source>
</evidence>
<dbReference type="RefSeq" id="WP_344140314.1">
    <property type="nucleotide sequence ID" value="NZ_BAAALT010000295.1"/>
</dbReference>
<accession>A0ABN2MRR2</accession>
<dbReference type="Gene3D" id="3.10.490.10">
    <property type="entry name" value="Gamma-glutamyl cyclotransferase-like"/>
    <property type="match status" value="1"/>
</dbReference>
<evidence type="ECO:0000259" key="1">
    <source>
        <dbReference type="Pfam" id="PF21986"/>
    </source>
</evidence>
<evidence type="ECO:0000313" key="3">
    <source>
        <dbReference type="Proteomes" id="UP001500218"/>
    </source>
</evidence>
<reference evidence="2 3" key="1">
    <citation type="journal article" date="2019" name="Int. J. Syst. Evol. Microbiol.">
        <title>The Global Catalogue of Microorganisms (GCM) 10K type strain sequencing project: providing services to taxonomists for standard genome sequencing and annotation.</title>
        <authorList>
            <consortium name="The Broad Institute Genomics Platform"/>
            <consortium name="The Broad Institute Genome Sequencing Center for Infectious Disease"/>
            <person name="Wu L."/>
            <person name="Ma J."/>
        </authorList>
    </citation>
    <scope>NUCLEOTIDE SEQUENCE [LARGE SCALE GENOMIC DNA]</scope>
    <source>
        <strain evidence="2 3">JCM 13250</strain>
    </source>
</reference>
<dbReference type="Proteomes" id="UP001500218">
    <property type="component" value="Unassembled WGS sequence"/>
</dbReference>
<organism evidence="2 3">
    <name type="scientific">Luedemannella flava</name>
    <dbReference type="NCBI Taxonomy" id="349316"/>
    <lineage>
        <taxon>Bacteria</taxon>
        <taxon>Bacillati</taxon>
        <taxon>Actinomycetota</taxon>
        <taxon>Actinomycetes</taxon>
        <taxon>Micromonosporales</taxon>
        <taxon>Micromonosporaceae</taxon>
        <taxon>Luedemannella</taxon>
    </lineage>
</organism>
<comment type="caution">
    <text evidence="2">The sequence shown here is derived from an EMBL/GenBank/DDBJ whole genome shotgun (WGS) entry which is preliminary data.</text>
</comment>
<keyword evidence="3" id="KW-1185">Reference proteome</keyword>
<protein>
    <recommendedName>
        <fullName evidence="1">Allophanate hydrolase C-terminal domain-containing protein</fullName>
    </recommendedName>
</protein>
<dbReference type="InterPro" id="IPR053844">
    <property type="entry name" value="AH_C"/>
</dbReference>
<feature type="domain" description="Allophanate hydrolase C-terminal" evidence="1">
    <location>
        <begin position="3"/>
        <end position="124"/>
    </location>
</feature>
<sequence length="139" mass="15119">MRRMFLNGTAMSGQKDHGAVAGATFLGPARTAPHYRFFAVRDEFPGLFPVASGGMSIVGELYELPEEMLYRSLMPEEPRELELGTVELDNGDIVNAMILQPERLTPGDKVVDIADLGGFRAYQAHLAANAALGDVLDRP</sequence>
<proteinExistence type="predicted"/>
<gene>
    <name evidence="2" type="ORF">GCM10009682_62600</name>
</gene>
<dbReference type="InterPro" id="IPR036568">
    <property type="entry name" value="GGCT-like_sf"/>
</dbReference>
<name>A0ABN2MRR2_9ACTN</name>
<dbReference type="Pfam" id="PF21986">
    <property type="entry name" value="AH_C"/>
    <property type="match status" value="1"/>
</dbReference>
<dbReference type="InterPro" id="IPR013024">
    <property type="entry name" value="GGCT-like"/>
</dbReference>
<dbReference type="CDD" id="cd06661">
    <property type="entry name" value="GGCT_like"/>
    <property type="match status" value="1"/>
</dbReference>